<evidence type="ECO:0000313" key="3">
    <source>
        <dbReference type="EMBL" id="KAK9926263.1"/>
    </source>
</evidence>
<feature type="region of interest" description="Disordered" evidence="1">
    <location>
        <begin position="1"/>
        <end position="81"/>
    </location>
</feature>
<dbReference type="PANTHER" id="PTHR15907">
    <property type="entry name" value="DUF614 FAMILY PROTEIN-RELATED"/>
    <property type="match status" value="1"/>
</dbReference>
<dbReference type="EMBL" id="JBEDUW010000005">
    <property type="protein sequence ID" value="KAK9926263.1"/>
    <property type="molecule type" value="Genomic_DNA"/>
</dbReference>
<name>A0AAW1WRJ0_RUBAR</name>
<evidence type="ECO:0000256" key="2">
    <source>
        <dbReference type="SAM" id="Phobius"/>
    </source>
</evidence>
<sequence length="377" mass="42874">MGRPEADHDHQELNSNQAFHQTYGEQQSPQPEQQISPPNPTHSQTYVLGRPSRAENDDHRLQEQEQAQPAEHIAPRNSTSNSHIMQENQANQTHQQWLPPPHHHHAHYYSSYLPPPNPHHSTNLMTLHNYPNHYASQGHLQAMPAGLRPHPTAYYPPPPPFLYHSQPFNNYSGPQHVQQVVVYPPPAAYNYPSSSRNPQPYGHHNNFATTGIPMMQNVQYIPLLMPDQSGSAQGTTWKTGLFDCLLDPPSAIITMIFPCWTFGQIAEIVDNGQTSSGCNALIYMVIWCFILVPCCLSCTYRRKLRNKLNLPESPGPDCIIHFLCESCALCQEHRELELRGLDPSLGWVGNMEQLQRLQQKRQGRLVVPPMTQRMMGY</sequence>
<feature type="compositionally biased region" description="Low complexity" evidence="1">
    <location>
        <begin position="25"/>
        <end position="36"/>
    </location>
</feature>
<feature type="transmembrane region" description="Helical" evidence="2">
    <location>
        <begin position="280"/>
        <end position="300"/>
    </location>
</feature>
<feature type="compositionally biased region" description="Basic and acidic residues" evidence="1">
    <location>
        <begin position="52"/>
        <end position="63"/>
    </location>
</feature>
<dbReference type="Pfam" id="PF04749">
    <property type="entry name" value="PLAC8"/>
    <property type="match status" value="1"/>
</dbReference>
<gene>
    <name evidence="3" type="ORF">M0R45_023504</name>
</gene>
<accession>A0AAW1WRJ0</accession>
<dbReference type="InterPro" id="IPR006461">
    <property type="entry name" value="PLAC_motif_containing"/>
</dbReference>
<keyword evidence="2" id="KW-0472">Membrane</keyword>
<dbReference type="AlphaFoldDB" id="A0AAW1WRJ0"/>
<dbReference type="Proteomes" id="UP001457282">
    <property type="component" value="Unassembled WGS sequence"/>
</dbReference>
<feature type="compositionally biased region" description="Polar residues" evidence="1">
    <location>
        <begin position="13"/>
        <end position="24"/>
    </location>
</feature>
<evidence type="ECO:0000313" key="4">
    <source>
        <dbReference type="Proteomes" id="UP001457282"/>
    </source>
</evidence>
<keyword evidence="4" id="KW-1185">Reference proteome</keyword>
<organism evidence="3 4">
    <name type="scientific">Rubus argutus</name>
    <name type="common">Southern blackberry</name>
    <dbReference type="NCBI Taxonomy" id="59490"/>
    <lineage>
        <taxon>Eukaryota</taxon>
        <taxon>Viridiplantae</taxon>
        <taxon>Streptophyta</taxon>
        <taxon>Embryophyta</taxon>
        <taxon>Tracheophyta</taxon>
        <taxon>Spermatophyta</taxon>
        <taxon>Magnoliopsida</taxon>
        <taxon>eudicotyledons</taxon>
        <taxon>Gunneridae</taxon>
        <taxon>Pentapetalae</taxon>
        <taxon>rosids</taxon>
        <taxon>fabids</taxon>
        <taxon>Rosales</taxon>
        <taxon>Rosaceae</taxon>
        <taxon>Rosoideae</taxon>
        <taxon>Rosoideae incertae sedis</taxon>
        <taxon>Rubus</taxon>
    </lineage>
</organism>
<feature type="compositionally biased region" description="Basic and acidic residues" evidence="1">
    <location>
        <begin position="1"/>
        <end position="12"/>
    </location>
</feature>
<evidence type="ECO:0000256" key="1">
    <source>
        <dbReference type="SAM" id="MobiDB-lite"/>
    </source>
</evidence>
<comment type="caution">
    <text evidence="3">The sequence shown here is derived from an EMBL/GenBank/DDBJ whole genome shotgun (WGS) entry which is preliminary data.</text>
</comment>
<keyword evidence="2" id="KW-1133">Transmembrane helix</keyword>
<protein>
    <submittedName>
        <fullName evidence="3">Uncharacterized protein</fullName>
    </submittedName>
</protein>
<proteinExistence type="predicted"/>
<keyword evidence="2" id="KW-0812">Transmembrane</keyword>
<dbReference type="NCBIfam" id="TIGR01571">
    <property type="entry name" value="A_thal_Cys_rich"/>
    <property type="match status" value="1"/>
</dbReference>
<reference evidence="3 4" key="1">
    <citation type="journal article" date="2023" name="G3 (Bethesda)">
        <title>A chromosome-length genome assembly and annotation of blackberry (Rubus argutus, cv. 'Hillquist').</title>
        <authorList>
            <person name="Bruna T."/>
            <person name="Aryal R."/>
            <person name="Dudchenko O."/>
            <person name="Sargent D.J."/>
            <person name="Mead D."/>
            <person name="Buti M."/>
            <person name="Cavallini A."/>
            <person name="Hytonen T."/>
            <person name="Andres J."/>
            <person name="Pham M."/>
            <person name="Weisz D."/>
            <person name="Mascagni F."/>
            <person name="Usai G."/>
            <person name="Natali L."/>
            <person name="Bassil N."/>
            <person name="Fernandez G.E."/>
            <person name="Lomsadze A."/>
            <person name="Armour M."/>
            <person name="Olukolu B."/>
            <person name="Poorten T."/>
            <person name="Britton C."/>
            <person name="Davik J."/>
            <person name="Ashrafi H."/>
            <person name="Aiden E.L."/>
            <person name="Borodovsky M."/>
            <person name="Worthington M."/>
        </authorList>
    </citation>
    <scope>NUCLEOTIDE SEQUENCE [LARGE SCALE GENOMIC DNA]</scope>
    <source>
        <strain evidence="3">PI 553951</strain>
    </source>
</reference>